<reference evidence="9 10" key="1">
    <citation type="journal article" date="2018" name="Sci. Data">
        <title>The draft genome sequence of cork oak.</title>
        <authorList>
            <person name="Ramos A.M."/>
            <person name="Usie A."/>
            <person name="Barbosa P."/>
            <person name="Barros P.M."/>
            <person name="Capote T."/>
            <person name="Chaves I."/>
            <person name="Simoes F."/>
            <person name="Abreu I."/>
            <person name="Carrasquinho I."/>
            <person name="Faro C."/>
            <person name="Guimaraes J.B."/>
            <person name="Mendonca D."/>
            <person name="Nobrega F."/>
            <person name="Rodrigues L."/>
            <person name="Saibo N.J.M."/>
            <person name="Varela M.C."/>
            <person name="Egas C."/>
            <person name="Matos J."/>
            <person name="Miguel C.M."/>
            <person name="Oliveira M.M."/>
            <person name="Ricardo C.P."/>
            <person name="Goncalves S."/>
        </authorList>
    </citation>
    <scope>NUCLEOTIDE SEQUENCE [LARGE SCALE GENOMIC DNA]</scope>
    <source>
        <strain evidence="10">cv. HL8</strain>
    </source>
</reference>
<dbReference type="Proteomes" id="UP000237347">
    <property type="component" value="Unassembled WGS sequence"/>
</dbReference>
<dbReference type="AlphaFoldDB" id="A0AAW0IV85"/>
<comment type="caution">
    <text evidence="9">The sequence shown here is derived from an EMBL/GenBank/DDBJ whole genome shotgun (WGS) entry which is preliminary data.</text>
</comment>
<protein>
    <recommendedName>
        <fullName evidence="1">non-specific serine/threonine protein kinase</fullName>
        <ecNumber evidence="1">2.7.11.1</ecNumber>
    </recommendedName>
</protein>
<keyword evidence="10" id="KW-1185">Reference proteome</keyword>
<keyword evidence="4" id="KW-0547">Nucleotide-binding</keyword>
<dbReference type="InterPro" id="IPR011009">
    <property type="entry name" value="Kinase-like_dom_sf"/>
</dbReference>
<comment type="catalytic activity">
    <reaction evidence="7">
        <text>L-threonyl-[protein] + ATP = O-phospho-L-threonyl-[protein] + ADP + H(+)</text>
        <dbReference type="Rhea" id="RHEA:46608"/>
        <dbReference type="Rhea" id="RHEA-COMP:11060"/>
        <dbReference type="Rhea" id="RHEA-COMP:11605"/>
        <dbReference type="ChEBI" id="CHEBI:15378"/>
        <dbReference type="ChEBI" id="CHEBI:30013"/>
        <dbReference type="ChEBI" id="CHEBI:30616"/>
        <dbReference type="ChEBI" id="CHEBI:61977"/>
        <dbReference type="ChEBI" id="CHEBI:456216"/>
        <dbReference type="EC" id="2.7.11.1"/>
    </reaction>
</comment>
<dbReference type="GO" id="GO:0005524">
    <property type="term" value="F:ATP binding"/>
    <property type="evidence" value="ECO:0007669"/>
    <property type="project" value="UniProtKB-KW"/>
</dbReference>
<dbReference type="PANTHER" id="PTHR48005">
    <property type="entry name" value="LEUCINE RICH REPEAT KINASE 2"/>
    <property type="match status" value="1"/>
</dbReference>
<dbReference type="EMBL" id="PKMF04000845">
    <property type="protein sequence ID" value="KAK7818111.1"/>
    <property type="molecule type" value="Genomic_DNA"/>
</dbReference>
<evidence type="ECO:0000256" key="1">
    <source>
        <dbReference type="ARBA" id="ARBA00012513"/>
    </source>
</evidence>
<keyword evidence="3" id="KW-0808">Transferase</keyword>
<evidence type="ECO:0000256" key="6">
    <source>
        <dbReference type="ARBA" id="ARBA00022840"/>
    </source>
</evidence>
<dbReference type="EC" id="2.7.11.1" evidence="1"/>
<organism evidence="9 10">
    <name type="scientific">Quercus suber</name>
    <name type="common">Cork oak</name>
    <dbReference type="NCBI Taxonomy" id="58331"/>
    <lineage>
        <taxon>Eukaryota</taxon>
        <taxon>Viridiplantae</taxon>
        <taxon>Streptophyta</taxon>
        <taxon>Embryophyta</taxon>
        <taxon>Tracheophyta</taxon>
        <taxon>Spermatophyta</taxon>
        <taxon>Magnoliopsida</taxon>
        <taxon>eudicotyledons</taxon>
        <taxon>Gunneridae</taxon>
        <taxon>Pentapetalae</taxon>
        <taxon>rosids</taxon>
        <taxon>fabids</taxon>
        <taxon>Fagales</taxon>
        <taxon>Fagaceae</taxon>
        <taxon>Quercus</taxon>
    </lineage>
</organism>
<dbReference type="Gene3D" id="3.30.200.20">
    <property type="entry name" value="Phosphorylase Kinase, domain 1"/>
    <property type="match status" value="1"/>
</dbReference>
<keyword evidence="5" id="KW-0418">Kinase</keyword>
<evidence type="ECO:0000313" key="9">
    <source>
        <dbReference type="EMBL" id="KAK7818111.1"/>
    </source>
</evidence>
<comment type="catalytic activity">
    <reaction evidence="8">
        <text>L-seryl-[protein] + ATP = O-phospho-L-seryl-[protein] + ADP + H(+)</text>
        <dbReference type="Rhea" id="RHEA:17989"/>
        <dbReference type="Rhea" id="RHEA-COMP:9863"/>
        <dbReference type="Rhea" id="RHEA-COMP:11604"/>
        <dbReference type="ChEBI" id="CHEBI:15378"/>
        <dbReference type="ChEBI" id="CHEBI:29999"/>
        <dbReference type="ChEBI" id="CHEBI:30616"/>
        <dbReference type="ChEBI" id="CHEBI:83421"/>
        <dbReference type="ChEBI" id="CHEBI:456216"/>
        <dbReference type="EC" id="2.7.11.1"/>
    </reaction>
</comment>
<dbReference type="PANTHER" id="PTHR48005:SF16">
    <property type="entry name" value="MDIS1-INTERACTING RECEPTOR LIKE KINASE 2-LIKE ISOFORM X1"/>
    <property type="match status" value="1"/>
</dbReference>
<dbReference type="InterPro" id="IPR051420">
    <property type="entry name" value="Ser_Thr_Kinases_DiverseReg"/>
</dbReference>
<accession>A0AAW0IV85</accession>
<evidence type="ECO:0000256" key="5">
    <source>
        <dbReference type="ARBA" id="ARBA00022777"/>
    </source>
</evidence>
<evidence type="ECO:0000256" key="7">
    <source>
        <dbReference type="ARBA" id="ARBA00047899"/>
    </source>
</evidence>
<evidence type="ECO:0000256" key="2">
    <source>
        <dbReference type="ARBA" id="ARBA00022527"/>
    </source>
</evidence>
<keyword evidence="6" id="KW-0067">ATP-binding</keyword>
<gene>
    <name evidence="9" type="primary">BRL3</name>
    <name evidence="9" type="ORF">CFP56_041816</name>
</gene>
<dbReference type="GO" id="GO:0004674">
    <property type="term" value="F:protein serine/threonine kinase activity"/>
    <property type="evidence" value="ECO:0007669"/>
    <property type="project" value="UniProtKB-KW"/>
</dbReference>
<dbReference type="SUPFAM" id="SSF56112">
    <property type="entry name" value="Protein kinase-like (PK-like)"/>
    <property type="match status" value="1"/>
</dbReference>
<evidence type="ECO:0000256" key="8">
    <source>
        <dbReference type="ARBA" id="ARBA00048679"/>
    </source>
</evidence>
<evidence type="ECO:0000256" key="3">
    <source>
        <dbReference type="ARBA" id="ARBA00022679"/>
    </source>
</evidence>
<proteinExistence type="predicted"/>
<keyword evidence="2" id="KW-0723">Serine/threonine-protein kinase</keyword>
<evidence type="ECO:0000256" key="4">
    <source>
        <dbReference type="ARBA" id="ARBA00022741"/>
    </source>
</evidence>
<evidence type="ECO:0000313" key="10">
    <source>
        <dbReference type="Proteomes" id="UP000237347"/>
    </source>
</evidence>
<name>A0AAW0IV85_QUESU</name>
<sequence>MEKARKSWNPKQLLSHHIIEAIEDFDIDHCIGTDNYGSVYKAQLSKGKVAALKKLHCLRLRIQLLTRV</sequence>